<sequence>EKNQSYQHSSARRNAEVEMGGAYSSGNLYTLGFQGAGMATPHS</sequence>
<comment type="caution">
    <text evidence="1">The sequence shown here is derived from an EMBL/GenBank/DDBJ whole genome shotgun (WGS) entry which is preliminary data.</text>
</comment>
<gene>
    <name evidence="1" type="primary">jg19933</name>
    <name evidence="1" type="ORF">PAEG_LOCUS8079</name>
</gene>
<evidence type="ECO:0000313" key="1">
    <source>
        <dbReference type="EMBL" id="CAH2227835.1"/>
    </source>
</evidence>
<organism evidence="1 2">
    <name type="scientific">Pararge aegeria aegeria</name>
    <dbReference type="NCBI Taxonomy" id="348720"/>
    <lineage>
        <taxon>Eukaryota</taxon>
        <taxon>Metazoa</taxon>
        <taxon>Ecdysozoa</taxon>
        <taxon>Arthropoda</taxon>
        <taxon>Hexapoda</taxon>
        <taxon>Insecta</taxon>
        <taxon>Pterygota</taxon>
        <taxon>Neoptera</taxon>
        <taxon>Endopterygota</taxon>
        <taxon>Lepidoptera</taxon>
        <taxon>Glossata</taxon>
        <taxon>Ditrysia</taxon>
        <taxon>Papilionoidea</taxon>
        <taxon>Nymphalidae</taxon>
        <taxon>Satyrinae</taxon>
        <taxon>Satyrini</taxon>
        <taxon>Parargina</taxon>
        <taxon>Pararge</taxon>
    </lineage>
</organism>
<protein>
    <submittedName>
        <fullName evidence="1">Jg19933 protein</fullName>
    </submittedName>
</protein>
<proteinExistence type="predicted"/>
<dbReference type="AlphaFoldDB" id="A0A8S4QZQ7"/>
<reference evidence="1" key="1">
    <citation type="submission" date="2022-03" db="EMBL/GenBank/DDBJ databases">
        <authorList>
            <person name="Lindestad O."/>
        </authorList>
    </citation>
    <scope>NUCLEOTIDE SEQUENCE</scope>
</reference>
<dbReference type="OrthoDB" id="6938669at2759"/>
<feature type="non-terminal residue" evidence="1">
    <location>
        <position position="1"/>
    </location>
</feature>
<dbReference type="EMBL" id="CAKXAJ010023466">
    <property type="protein sequence ID" value="CAH2227835.1"/>
    <property type="molecule type" value="Genomic_DNA"/>
</dbReference>
<name>A0A8S4QZQ7_9NEOP</name>
<keyword evidence="2" id="KW-1185">Reference proteome</keyword>
<dbReference type="Proteomes" id="UP000838756">
    <property type="component" value="Unassembled WGS sequence"/>
</dbReference>
<evidence type="ECO:0000313" key="2">
    <source>
        <dbReference type="Proteomes" id="UP000838756"/>
    </source>
</evidence>
<accession>A0A8S4QZQ7</accession>